<dbReference type="InterPro" id="IPR036388">
    <property type="entry name" value="WH-like_DNA-bd_sf"/>
</dbReference>
<dbReference type="GO" id="GO:0016987">
    <property type="term" value="F:sigma factor activity"/>
    <property type="evidence" value="ECO:0007669"/>
    <property type="project" value="UniProtKB-KW"/>
</dbReference>
<dbReference type="InterPro" id="IPR007627">
    <property type="entry name" value="RNA_pol_sigma70_r2"/>
</dbReference>
<dbReference type="InterPro" id="IPR039425">
    <property type="entry name" value="RNA_pol_sigma-70-like"/>
</dbReference>
<feature type="domain" description="RNA polymerase sigma-70 region 2" evidence="6">
    <location>
        <begin position="10"/>
        <end position="75"/>
    </location>
</feature>
<gene>
    <name evidence="7" type="ORF">H9945_06130</name>
</gene>
<evidence type="ECO:0000256" key="5">
    <source>
        <dbReference type="ARBA" id="ARBA00023163"/>
    </source>
</evidence>
<proteinExistence type="inferred from homology"/>
<evidence type="ECO:0000313" key="7">
    <source>
        <dbReference type="EMBL" id="HJB42062.1"/>
    </source>
</evidence>
<accession>A0A9D2S318</accession>
<dbReference type="GO" id="GO:0006352">
    <property type="term" value="P:DNA-templated transcription initiation"/>
    <property type="evidence" value="ECO:0007669"/>
    <property type="project" value="InterPro"/>
</dbReference>
<dbReference type="SUPFAM" id="SSF88659">
    <property type="entry name" value="Sigma3 and sigma4 domains of RNA polymerase sigma factors"/>
    <property type="match status" value="1"/>
</dbReference>
<comment type="similarity">
    <text evidence="1">Belongs to the sigma-70 factor family. ECF subfamily.</text>
</comment>
<evidence type="ECO:0000313" key="8">
    <source>
        <dbReference type="Proteomes" id="UP000886803"/>
    </source>
</evidence>
<dbReference type="SUPFAM" id="SSF88946">
    <property type="entry name" value="Sigma2 domain of RNA polymerase sigma factors"/>
    <property type="match status" value="1"/>
</dbReference>
<comment type="caution">
    <text evidence="7">The sequence shown here is derived from an EMBL/GenBank/DDBJ whole genome shotgun (WGS) entry which is preliminary data.</text>
</comment>
<dbReference type="InterPro" id="IPR013324">
    <property type="entry name" value="RNA_pol_sigma_r3/r4-like"/>
</dbReference>
<organism evidence="7 8">
    <name type="scientific">Candidatus Gemmiger avicola</name>
    <dbReference type="NCBI Taxonomy" id="2838605"/>
    <lineage>
        <taxon>Bacteria</taxon>
        <taxon>Bacillati</taxon>
        <taxon>Bacillota</taxon>
        <taxon>Clostridia</taxon>
        <taxon>Eubacteriales</taxon>
        <taxon>Gemmiger</taxon>
    </lineage>
</organism>
<evidence type="ECO:0000256" key="2">
    <source>
        <dbReference type="ARBA" id="ARBA00023015"/>
    </source>
</evidence>
<keyword evidence="5" id="KW-0804">Transcription</keyword>
<dbReference type="Gene3D" id="1.10.10.10">
    <property type="entry name" value="Winged helix-like DNA-binding domain superfamily/Winged helix DNA-binding domain"/>
    <property type="match status" value="1"/>
</dbReference>
<evidence type="ECO:0000259" key="6">
    <source>
        <dbReference type="Pfam" id="PF04542"/>
    </source>
</evidence>
<name>A0A9D2S318_9FIRM</name>
<reference evidence="7" key="1">
    <citation type="journal article" date="2021" name="PeerJ">
        <title>Extensive microbial diversity within the chicken gut microbiome revealed by metagenomics and culture.</title>
        <authorList>
            <person name="Gilroy R."/>
            <person name="Ravi A."/>
            <person name="Getino M."/>
            <person name="Pursley I."/>
            <person name="Horton D.L."/>
            <person name="Alikhan N.F."/>
            <person name="Baker D."/>
            <person name="Gharbi K."/>
            <person name="Hall N."/>
            <person name="Watson M."/>
            <person name="Adriaenssens E.M."/>
            <person name="Foster-Nyarko E."/>
            <person name="Jarju S."/>
            <person name="Secka A."/>
            <person name="Antonio M."/>
            <person name="Oren A."/>
            <person name="Chaudhuri R.R."/>
            <person name="La Ragione R."/>
            <person name="Hildebrand F."/>
            <person name="Pallen M.J."/>
        </authorList>
    </citation>
    <scope>NUCLEOTIDE SEQUENCE</scope>
    <source>
        <strain evidence="7">ChiBcec8-13705</strain>
    </source>
</reference>
<dbReference type="PANTHER" id="PTHR43133:SF8">
    <property type="entry name" value="RNA POLYMERASE SIGMA FACTOR HI_1459-RELATED"/>
    <property type="match status" value="1"/>
</dbReference>
<dbReference type="EMBL" id="DWYG01000097">
    <property type="protein sequence ID" value="HJB42062.1"/>
    <property type="molecule type" value="Genomic_DNA"/>
</dbReference>
<keyword evidence="2" id="KW-0805">Transcription regulation</keyword>
<keyword evidence="4" id="KW-0238">DNA-binding</keyword>
<dbReference type="PANTHER" id="PTHR43133">
    <property type="entry name" value="RNA POLYMERASE ECF-TYPE SIGMA FACTO"/>
    <property type="match status" value="1"/>
</dbReference>
<reference evidence="7" key="2">
    <citation type="submission" date="2021-04" db="EMBL/GenBank/DDBJ databases">
        <authorList>
            <person name="Gilroy R."/>
        </authorList>
    </citation>
    <scope>NUCLEOTIDE SEQUENCE</scope>
    <source>
        <strain evidence="7">ChiBcec8-13705</strain>
    </source>
</reference>
<protein>
    <submittedName>
        <fullName evidence="7">RNA polymerase sigma factor</fullName>
    </submittedName>
</protein>
<evidence type="ECO:0000256" key="4">
    <source>
        <dbReference type="ARBA" id="ARBA00023125"/>
    </source>
</evidence>
<dbReference type="Pfam" id="PF04542">
    <property type="entry name" value="Sigma70_r2"/>
    <property type="match status" value="1"/>
</dbReference>
<dbReference type="InterPro" id="IPR013325">
    <property type="entry name" value="RNA_pol_sigma_r2"/>
</dbReference>
<keyword evidence="3" id="KW-0731">Sigma factor</keyword>
<dbReference type="InterPro" id="IPR014284">
    <property type="entry name" value="RNA_pol_sigma-70_dom"/>
</dbReference>
<dbReference type="AlphaFoldDB" id="A0A9D2S318"/>
<sequence length="167" mass="19533">MEHLPELEQLYQTYRTELYRYLLYLCRDPHRAEDLLSDTFLRALQAAPRYKGGEVKAWLFGLARNVWRENLRRRKQALPYDDLLGLTREDTLAEDAAARQALERVETLLDEKGPPAAEVVRLRAAGYAYAEIAAKLKITESSARVLEHRTRRWLQTTLQKEGLWYAE</sequence>
<evidence type="ECO:0000256" key="1">
    <source>
        <dbReference type="ARBA" id="ARBA00010641"/>
    </source>
</evidence>
<dbReference type="Gene3D" id="1.10.1740.10">
    <property type="match status" value="1"/>
</dbReference>
<dbReference type="Proteomes" id="UP000886803">
    <property type="component" value="Unassembled WGS sequence"/>
</dbReference>
<evidence type="ECO:0000256" key="3">
    <source>
        <dbReference type="ARBA" id="ARBA00023082"/>
    </source>
</evidence>
<dbReference type="NCBIfam" id="TIGR02937">
    <property type="entry name" value="sigma70-ECF"/>
    <property type="match status" value="1"/>
</dbReference>
<dbReference type="GO" id="GO:0003677">
    <property type="term" value="F:DNA binding"/>
    <property type="evidence" value="ECO:0007669"/>
    <property type="project" value="UniProtKB-KW"/>
</dbReference>